<proteinExistence type="predicted"/>
<name>A0A918E7A7_9ACTN</name>
<dbReference type="PANTHER" id="PTHR44013:SF1">
    <property type="entry name" value="ZINC-TYPE ALCOHOL DEHYDROGENASE-LIKE PROTEIN C16A3.02C"/>
    <property type="match status" value="1"/>
</dbReference>
<dbReference type="Gene3D" id="3.40.50.720">
    <property type="entry name" value="NAD(P)-binding Rossmann-like Domain"/>
    <property type="match status" value="1"/>
</dbReference>
<gene>
    <name evidence="2" type="ORF">GCM10012278_49670</name>
</gene>
<dbReference type="InterPro" id="IPR036291">
    <property type="entry name" value="NAD(P)-bd_dom_sf"/>
</dbReference>
<dbReference type="EMBL" id="BMNK01000009">
    <property type="protein sequence ID" value="GGP10358.1"/>
    <property type="molecule type" value="Genomic_DNA"/>
</dbReference>
<feature type="domain" description="Enoyl reductase (ER)" evidence="1">
    <location>
        <begin position="10"/>
        <end position="309"/>
    </location>
</feature>
<dbReference type="CDD" id="cd05289">
    <property type="entry name" value="MDR_like_2"/>
    <property type="match status" value="1"/>
</dbReference>
<dbReference type="SUPFAM" id="SSF50129">
    <property type="entry name" value="GroES-like"/>
    <property type="match status" value="1"/>
</dbReference>
<dbReference type="InterPro" id="IPR052733">
    <property type="entry name" value="Chloroplast_QOR"/>
</dbReference>
<dbReference type="AlphaFoldDB" id="A0A918E7A7"/>
<keyword evidence="3" id="KW-1185">Reference proteome</keyword>
<protein>
    <submittedName>
        <fullName evidence="2">NADPH:quinone reductase</fullName>
    </submittedName>
</protein>
<dbReference type="SMART" id="SM00829">
    <property type="entry name" value="PKS_ER"/>
    <property type="match status" value="1"/>
</dbReference>
<dbReference type="PANTHER" id="PTHR44013">
    <property type="entry name" value="ZINC-TYPE ALCOHOL DEHYDROGENASE-LIKE PROTEIN C16A3.02C"/>
    <property type="match status" value="1"/>
</dbReference>
<dbReference type="Gene3D" id="3.90.180.10">
    <property type="entry name" value="Medium-chain alcohol dehydrogenases, catalytic domain"/>
    <property type="match status" value="1"/>
</dbReference>
<evidence type="ECO:0000313" key="3">
    <source>
        <dbReference type="Proteomes" id="UP000660745"/>
    </source>
</evidence>
<dbReference type="InterPro" id="IPR013154">
    <property type="entry name" value="ADH-like_N"/>
</dbReference>
<dbReference type="SUPFAM" id="SSF51735">
    <property type="entry name" value="NAD(P)-binding Rossmann-fold domains"/>
    <property type="match status" value="1"/>
</dbReference>
<dbReference type="Pfam" id="PF08240">
    <property type="entry name" value="ADH_N"/>
    <property type="match status" value="1"/>
</dbReference>
<accession>A0A918E7A7</accession>
<comment type="caution">
    <text evidence="2">The sequence shown here is derived from an EMBL/GenBank/DDBJ whole genome shotgun (WGS) entry which is preliminary data.</text>
</comment>
<organism evidence="2 3">
    <name type="scientific">Nonomuraea glycinis</name>
    <dbReference type="NCBI Taxonomy" id="2047744"/>
    <lineage>
        <taxon>Bacteria</taxon>
        <taxon>Bacillati</taxon>
        <taxon>Actinomycetota</taxon>
        <taxon>Actinomycetes</taxon>
        <taxon>Streptosporangiales</taxon>
        <taxon>Streptosporangiaceae</taxon>
        <taxon>Nonomuraea</taxon>
    </lineage>
</organism>
<dbReference type="Proteomes" id="UP000660745">
    <property type="component" value="Unassembled WGS sequence"/>
</dbReference>
<sequence>MKALVAPSYGPLDQLVVTDAPAPSPGPGELLVRVEAAGLNPLDAALVTGAMHAMMPVEHPFVVGMDAAGVVEAVGEGATGYEIGDAVVAYTHFHPGTIAEYTKVGVGPHVAKRPAGLDAVRGAALPSVSLTSECILEAARAEAGQTILIIGATGGVGSFTVQLAAQAGLWVLATAAPADADYVRGLGARDVIDYTSTDPVKEAQRLAGGRLDVVLDLVNRGPALLGTADAMKDGGRLLSTLMGPESFERGITVVYVRMSAREGQLQSLSERVTAGTLSVEVAATYPLDDAPKALAEFASGRYSRGKVVVTV</sequence>
<evidence type="ECO:0000259" key="1">
    <source>
        <dbReference type="SMART" id="SM00829"/>
    </source>
</evidence>
<dbReference type="InterPro" id="IPR011032">
    <property type="entry name" value="GroES-like_sf"/>
</dbReference>
<evidence type="ECO:0000313" key="2">
    <source>
        <dbReference type="EMBL" id="GGP10358.1"/>
    </source>
</evidence>
<dbReference type="GO" id="GO:0016491">
    <property type="term" value="F:oxidoreductase activity"/>
    <property type="evidence" value="ECO:0007669"/>
    <property type="project" value="InterPro"/>
</dbReference>
<reference evidence="2" key="2">
    <citation type="submission" date="2020-09" db="EMBL/GenBank/DDBJ databases">
        <authorList>
            <person name="Sun Q."/>
            <person name="Zhou Y."/>
        </authorList>
    </citation>
    <scope>NUCLEOTIDE SEQUENCE</scope>
    <source>
        <strain evidence="2">CGMCC 4.7430</strain>
    </source>
</reference>
<dbReference type="RefSeq" id="WP_189141124.1">
    <property type="nucleotide sequence ID" value="NZ_BMNK01000009.1"/>
</dbReference>
<dbReference type="Pfam" id="PF13602">
    <property type="entry name" value="ADH_zinc_N_2"/>
    <property type="match status" value="1"/>
</dbReference>
<reference evidence="2" key="1">
    <citation type="journal article" date="2014" name="Int. J. Syst. Evol. Microbiol.">
        <title>Complete genome sequence of Corynebacterium casei LMG S-19264T (=DSM 44701T), isolated from a smear-ripened cheese.</title>
        <authorList>
            <consortium name="US DOE Joint Genome Institute (JGI-PGF)"/>
            <person name="Walter F."/>
            <person name="Albersmeier A."/>
            <person name="Kalinowski J."/>
            <person name="Ruckert C."/>
        </authorList>
    </citation>
    <scope>NUCLEOTIDE SEQUENCE</scope>
    <source>
        <strain evidence="2">CGMCC 4.7430</strain>
    </source>
</reference>
<dbReference type="InterPro" id="IPR020843">
    <property type="entry name" value="ER"/>
</dbReference>